<dbReference type="OrthoDB" id="614750at2"/>
<feature type="chain" id="PRO_5017284128" evidence="1">
    <location>
        <begin position="32"/>
        <end position="395"/>
    </location>
</feature>
<evidence type="ECO:0000259" key="2">
    <source>
        <dbReference type="Pfam" id="PF01833"/>
    </source>
</evidence>
<dbReference type="SUPFAM" id="SSF81296">
    <property type="entry name" value="E set domains"/>
    <property type="match status" value="1"/>
</dbReference>
<name>A0A387B6H0_9MICO</name>
<evidence type="ECO:0000313" key="4">
    <source>
        <dbReference type="EMBL" id="AYF99354.1"/>
    </source>
</evidence>
<proteinExistence type="predicted"/>
<dbReference type="RefSeq" id="WP_120763722.1">
    <property type="nucleotide sequence ID" value="NZ_CP032630.1"/>
</dbReference>
<dbReference type="InterPro" id="IPR056600">
    <property type="entry name" value="GBD_T9SS_assoc"/>
</dbReference>
<dbReference type="Proteomes" id="UP000278886">
    <property type="component" value="Chromosome"/>
</dbReference>
<dbReference type="EMBL" id="CP032630">
    <property type="protein sequence ID" value="AYF99354.1"/>
    <property type="molecule type" value="Genomic_DNA"/>
</dbReference>
<feature type="signal peptide" evidence="1">
    <location>
        <begin position="1"/>
        <end position="31"/>
    </location>
</feature>
<dbReference type="InterPro" id="IPR013783">
    <property type="entry name" value="Ig-like_fold"/>
</dbReference>
<dbReference type="Gene3D" id="2.60.40.10">
    <property type="entry name" value="Immunoglobulins"/>
    <property type="match status" value="1"/>
</dbReference>
<sequence length="395" mass="40580">MTASVLRSTTLPAVAIGALLLALLPAGAASATPVNDDLADAAPVALGWTVADLTDATLETDEPNVCIEHDPDLSSYSYTTDATVWYSFVSDATQTIRGSITDYEGDSSASAHVFRYVGGTLESVTCADSDARDTFAFQATVGEEFLIQVGALDWSATDLDEATLFLTGLPPIPNTTPATATQLSIPSTTTQGTYGTDAELELPYGCNAEDSAIMNDVWYRITASATGPITIDASASDFHVTFAVYADAAPTTPVACPPIGSYVDGYPGTQAAVATFPATAGQGFLVQVGGFYLNTGTVSLNVSQQANVPPTVTRTSPAIGQRAGGTTVTITGAGFTPDATVKFGALPATSVTYVSPTTLRAVTPRVPSARLVEVTVTTPGGTSPKALLAKFGYLG</sequence>
<dbReference type="Pfam" id="PF23759">
    <property type="entry name" value="GBD_T9SS_assoc"/>
    <property type="match status" value="1"/>
</dbReference>
<evidence type="ECO:0000313" key="5">
    <source>
        <dbReference type="Proteomes" id="UP000278886"/>
    </source>
</evidence>
<dbReference type="KEGG" id="lyd:D7I47_14605"/>
<organism evidence="4 5">
    <name type="scientific">Protaetiibacter intestinalis</name>
    <dbReference type="NCBI Taxonomy" id="2419774"/>
    <lineage>
        <taxon>Bacteria</taxon>
        <taxon>Bacillati</taxon>
        <taxon>Actinomycetota</taxon>
        <taxon>Actinomycetes</taxon>
        <taxon>Micrococcales</taxon>
        <taxon>Microbacteriaceae</taxon>
        <taxon>Protaetiibacter</taxon>
    </lineage>
</organism>
<dbReference type="Pfam" id="PF01833">
    <property type="entry name" value="TIG"/>
    <property type="match status" value="1"/>
</dbReference>
<keyword evidence="1" id="KW-0732">Signal</keyword>
<keyword evidence="5" id="KW-1185">Reference proteome</keyword>
<accession>A0A387B6H0</accession>
<dbReference type="AlphaFoldDB" id="A0A387B6H0"/>
<protein>
    <submittedName>
        <fullName evidence="4">Uncharacterized protein</fullName>
    </submittedName>
</protein>
<dbReference type="InterPro" id="IPR002909">
    <property type="entry name" value="IPT_dom"/>
</dbReference>
<dbReference type="CDD" id="cd00102">
    <property type="entry name" value="IPT"/>
    <property type="match status" value="1"/>
</dbReference>
<evidence type="ECO:0000256" key="1">
    <source>
        <dbReference type="SAM" id="SignalP"/>
    </source>
</evidence>
<gene>
    <name evidence="4" type="ORF">D7I47_14605</name>
</gene>
<dbReference type="InterPro" id="IPR014756">
    <property type="entry name" value="Ig_E-set"/>
</dbReference>
<dbReference type="GO" id="GO:0005975">
    <property type="term" value="P:carbohydrate metabolic process"/>
    <property type="evidence" value="ECO:0007669"/>
    <property type="project" value="UniProtKB-ARBA"/>
</dbReference>
<feature type="domain" description="IPT/TIG" evidence="2">
    <location>
        <begin position="310"/>
        <end position="383"/>
    </location>
</feature>
<evidence type="ECO:0000259" key="3">
    <source>
        <dbReference type="Pfam" id="PF23759"/>
    </source>
</evidence>
<reference evidence="5" key="1">
    <citation type="submission" date="2018-09" db="EMBL/GenBank/DDBJ databases">
        <title>Genome sequencing of strain 2DFWR-13.</title>
        <authorList>
            <person name="Heo J."/>
            <person name="Kim S.-J."/>
            <person name="Kwon S.-W."/>
        </authorList>
    </citation>
    <scope>NUCLEOTIDE SEQUENCE [LARGE SCALE GENOMIC DNA]</scope>
    <source>
        <strain evidence="5">2DFWR-13</strain>
    </source>
</reference>
<feature type="domain" description="T9SS-like galactose binding" evidence="3">
    <location>
        <begin position="178"/>
        <end position="256"/>
    </location>
</feature>